<gene>
    <name evidence="1" type="ORF">SK128_016160</name>
</gene>
<dbReference type="Proteomes" id="UP001381693">
    <property type="component" value="Unassembled WGS sequence"/>
</dbReference>
<evidence type="ECO:0000313" key="1">
    <source>
        <dbReference type="EMBL" id="KAK7065452.1"/>
    </source>
</evidence>
<reference evidence="1 2" key="1">
    <citation type="submission" date="2023-11" db="EMBL/GenBank/DDBJ databases">
        <title>Halocaridina rubra genome assembly.</title>
        <authorList>
            <person name="Smith C."/>
        </authorList>
    </citation>
    <scope>NUCLEOTIDE SEQUENCE [LARGE SCALE GENOMIC DNA]</scope>
    <source>
        <strain evidence="1">EP-1</strain>
        <tissue evidence="1">Whole</tissue>
    </source>
</reference>
<accession>A0AAN9A0N9</accession>
<sequence>MEQPVLQSAVQSAAPHLRCVKQLQARECAKQCLPLYLTNYRVQRVMYIPLGVTELP</sequence>
<comment type="caution">
    <text evidence="1">The sequence shown here is derived from an EMBL/GenBank/DDBJ whole genome shotgun (WGS) entry which is preliminary data.</text>
</comment>
<proteinExistence type="predicted"/>
<name>A0AAN9A0N9_HALRR</name>
<evidence type="ECO:0000313" key="2">
    <source>
        <dbReference type="Proteomes" id="UP001381693"/>
    </source>
</evidence>
<keyword evidence="2" id="KW-1185">Reference proteome</keyword>
<dbReference type="AlphaFoldDB" id="A0AAN9A0N9"/>
<organism evidence="1 2">
    <name type="scientific">Halocaridina rubra</name>
    <name type="common">Hawaiian red shrimp</name>
    <dbReference type="NCBI Taxonomy" id="373956"/>
    <lineage>
        <taxon>Eukaryota</taxon>
        <taxon>Metazoa</taxon>
        <taxon>Ecdysozoa</taxon>
        <taxon>Arthropoda</taxon>
        <taxon>Crustacea</taxon>
        <taxon>Multicrustacea</taxon>
        <taxon>Malacostraca</taxon>
        <taxon>Eumalacostraca</taxon>
        <taxon>Eucarida</taxon>
        <taxon>Decapoda</taxon>
        <taxon>Pleocyemata</taxon>
        <taxon>Caridea</taxon>
        <taxon>Atyoidea</taxon>
        <taxon>Atyidae</taxon>
        <taxon>Halocaridina</taxon>
    </lineage>
</organism>
<dbReference type="EMBL" id="JAXCGZ010020783">
    <property type="protein sequence ID" value="KAK7065452.1"/>
    <property type="molecule type" value="Genomic_DNA"/>
</dbReference>
<protein>
    <submittedName>
        <fullName evidence="1">Uncharacterized protein</fullName>
    </submittedName>
</protein>